<comment type="caution">
    <text evidence="1">The sequence shown here is derived from an EMBL/GenBank/DDBJ whole genome shotgun (WGS) entry which is preliminary data.</text>
</comment>
<organism evidence="1 2">
    <name type="scientific">Nostoc commune NIES-4072</name>
    <dbReference type="NCBI Taxonomy" id="2005467"/>
    <lineage>
        <taxon>Bacteria</taxon>
        <taxon>Bacillati</taxon>
        <taxon>Cyanobacteriota</taxon>
        <taxon>Cyanophyceae</taxon>
        <taxon>Nostocales</taxon>
        <taxon>Nostocaceae</taxon>
        <taxon>Nostoc</taxon>
    </lineage>
</organism>
<reference evidence="1 2" key="1">
    <citation type="submission" date="2017-06" db="EMBL/GenBank/DDBJ databases">
        <title>Genome sequencing of cyanobaciteial culture collection at National Institute for Environmental Studies (NIES).</title>
        <authorList>
            <person name="Hirose Y."/>
            <person name="Shimura Y."/>
            <person name="Fujisawa T."/>
            <person name="Nakamura Y."/>
            <person name="Kawachi M."/>
        </authorList>
    </citation>
    <scope>NUCLEOTIDE SEQUENCE [LARGE SCALE GENOMIC DNA]</scope>
    <source>
        <strain evidence="1 2">NIES-4072</strain>
    </source>
</reference>
<accession>A0A2R5G3B8</accession>
<dbReference type="AlphaFoldDB" id="A0A2R5G3B8"/>
<dbReference type="Proteomes" id="UP000245124">
    <property type="component" value="Unassembled WGS sequence"/>
</dbReference>
<gene>
    <name evidence="1" type="ORF">NIES4072_60320</name>
</gene>
<protein>
    <submittedName>
        <fullName evidence="1">Uncharacterized protein</fullName>
    </submittedName>
</protein>
<evidence type="ECO:0000313" key="2">
    <source>
        <dbReference type="Proteomes" id="UP000245124"/>
    </source>
</evidence>
<proteinExistence type="predicted"/>
<evidence type="ECO:0000313" key="1">
    <source>
        <dbReference type="EMBL" id="GBG22324.1"/>
    </source>
</evidence>
<dbReference type="EMBL" id="BDUD01000001">
    <property type="protein sequence ID" value="GBG22324.1"/>
    <property type="molecule type" value="Genomic_DNA"/>
</dbReference>
<keyword evidence="2" id="KW-1185">Reference proteome</keyword>
<name>A0A2R5G3B8_NOSCO</name>
<sequence length="86" mass="9703">MKLPQQQTSPGVCTIVYAEGHSKGLNQCQQIPHLLDSWVERTFRAKVGVEKGEIRQANQSPPGIHWEDRTWWVGFLLEGVEGLFGT</sequence>